<evidence type="ECO:0000313" key="3">
    <source>
        <dbReference type="Proteomes" id="UP000019591"/>
    </source>
</evidence>
<dbReference type="PATRIC" id="fig|1286171.3.peg.81"/>
<dbReference type="EMBL" id="CP007452">
    <property type="protein sequence ID" value="AHM55448.1"/>
    <property type="molecule type" value="Genomic_DNA"/>
</dbReference>
<feature type="region of interest" description="Disordered" evidence="1">
    <location>
        <begin position="1"/>
        <end position="38"/>
    </location>
</feature>
<gene>
    <name evidence="2" type="ORF">EAL2_c01140</name>
</gene>
<protein>
    <submittedName>
        <fullName evidence="2">Uncharacterized protein</fullName>
    </submittedName>
</protein>
<dbReference type="AlphaFoldDB" id="W8TCB5"/>
<reference evidence="2 3" key="1">
    <citation type="journal article" date="2014" name="Genome Announc.">
        <title>Complete Genome Sequence of Amino Acid-Utilizing Eubacterium acidaminophilum al-2 (DSM 3953).</title>
        <authorList>
            <person name="Poehlein A."/>
            <person name="Andreesen J.R."/>
            <person name="Daniel R."/>
        </authorList>
    </citation>
    <scope>NUCLEOTIDE SEQUENCE [LARGE SCALE GENOMIC DNA]</scope>
    <source>
        <strain evidence="2 3">DSM 3953</strain>
    </source>
</reference>
<dbReference type="HOGENOM" id="CLU_3328013_0_0_9"/>
<accession>W8TCB5</accession>
<sequence length="38" mass="3866">MKGKPKAESAPVYHAESVEEPESSSSSAALKASGEMTG</sequence>
<dbReference type="Proteomes" id="UP000019591">
    <property type="component" value="Chromosome"/>
</dbReference>
<feature type="compositionally biased region" description="Low complexity" evidence="1">
    <location>
        <begin position="23"/>
        <end position="38"/>
    </location>
</feature>
<evidence type="ECO:0000313" key="2">
    <source>
        <dbReference type="EMBL" id="AHM55448.1"/>
    </source>
</evidence>
<evidence type="ECO:0000256" key="1">
    <source>
        <dbReference type="SAM" id="MobiDB-lite"/>
    </source>
</evidence>
<dbReference type="KEGG" id="eac:EAL2_c01140"/>
<name>W8TCB5_PEPAC</name>
<keyword evidence="3" id="KW-1185">Reference proteome</keyword>
<organism evidence="2 3">
    <name type="scientific">Peptoclostridium acidaminophilum DSM 3953</name>
    <dbReference type="NCBI Taxonomy" id="1286171"/>
    <lineage>
        <taxon>Bacteria</taxon>
        <taxon>Bacillati</taxon>
        <taxon>Bacillota</taxon>
        <taxon>Clostridia</taxon>
        <taxon>Peptostreptococcales</taxon>
        <taxon>Peptoclostridiaceae</taxon>
        <taxon>Peptoclostridium</taxon>
    </lineage>
</organism>
<proteinExistence type="predicted"/>